<dbReference type="InterPro" id="IPR005569">
    <property type="entry name" value="Arc_DNA-bd_dom"/>
</dbReference>
<dbReference type="RefSeq" id="WP_115130076.1">
    <property type="nucleotide sequence ID" value="NZ_CP022601.1"/>
</dbReference>
<reference evidence="2 3" key="1">
    <citation type="submission" date="2017-07" db="EMBL/GenBank/DDBJ databases">
        <title>Streptococcus pluranimalium as cause of bovine abortion.</title>
        <authorList>
            <person name="Rodriguez Campos S."/>
            <person name="Gobeli Brawand S."/>
            <person name="Brodard I."/>
            <person name="Rychener L."/>
            <person name="Perreten V."/>
        </authorList>
    </citation>
    <scope>NUCLEOTIDE SEQUENCE [LARGE SCALE GENOMIC DNA]</scope>
    <source>
        <strain evidence="2 3">14A0014</strain>
    </source>
</reference>
<evidence type="ECO:0000259" key="1">
    <source>
        <dbReference type="Pfam" id="PF03869"/>
    </source>
</evidence>
<accession>A0A345VJE5</accession>
<evidence type="ECO:0000313" key="2">
    <source>
        <dbReference type="EMBL" id="AXJ12847.1"/>
    </source>
</evidence>
<dbReference type="SUPFAM" id="SSF47598">
    <property type="entry name" value="Ribbon-helix-helix"/>
    <property type="match status" value="1"/>
</dbReference>
<dbReference type="EMBL" id="CP022601">
    <property type="protein sequence ID" value="AXJ12847.1"/>
    <property type="molecule type" value="Genomic_DNA"/>
</dbReference>
<evidence type="ECO:0000313" key="3">
    <source>
        <dbReference type="Proteomes" id="UP000255411"/>
    </source>
</evidence>
<name>A0A345VJE5_9STRE</name>
<dbReference type="GO" id="GO:0003677">
    <property type="term" value="F:DNA binding"/>
    <property type="evidence" value="ECO:0007669"/>
    <property type="project" value="InterPro"/>
</dbReference>
<dbReference type="Proteomes" id="UP000255411">
    <property type="component" value="Chromosome"/>
</dbReference>
<gene>
    <name evidence="2" type="ORF">Sp14A_09260</name>
</gene>
<dbReference type="GO" id="GO:0006355">
    <property type="term" value="P:regulation of DNA-templated transcription"/>
    <property type="evidence" value="ECO:0007669"/>
    <property type="project" value="InterPro"/>
</dbReference>
<dbReference type="AlphaFoldDB" id="A0A345VJE5"/>
<dbReference type="InterPro" id="IPR010985">
    <property type="entry name" value="Ribbon_hlx_hlx"/>
</dbReference>
<protein>
    <recommendedName>
        <fullName evidence="1">Arc-like DNA binding domain-containing protein</fullName>
    </recommendedName>
</protein>
<sequence>METFALKRDRQYNLRINGELLEQFQKVAEANGVSIADWFTKLAEQTVLLGESPLRDTDELKTERAVKEFRDKIYEGLLDMREGRHITHEEMLERVAKW</sequence>
<feature type="domain" description="Arc-like DNA binding" evidence="1">
    <location>
        <begin position="9"/>
        <end position="35"/>
    </location>
</feature>
<proteinExistence type="predicted"/>
<dbReference type="Pfam" id="PF03869">
    <property type="entry name" value="Arc"/>
    <property type="match status" value="1"/>
</dbReference>
<organism evidence="2 3">
    <name type="scientific">Streptococcus pluranimalium</name>
    <dbReference type="NCBI Taxonomy" id="82348"/>
    <lineage>
        <taxon>Bacteria</taxon>
        <taxon>Bacillati</taxon>
        <taxon>Bacillota</taxon>
        <taxon>Bacilli</taxon>
        <taxon>Lactobacillales</taxon>
        <taxon>Streptococcaceae</taxon>
        <taxon>Streptococcus</taxon>
    </lineage>
</organism>